<dbReference type="Gene3D" id="3.60.21.10">
    <property type="match status" value="1"/>
</dbReference>
<dbReference type="EC" id="3.2.1.-" evidence="9"/>
<dbReference type="Gene3D" id="2.70.98.10">
    <property type="match status" value="1"/>
</dbReference>
<dbReference type="Gene3D" id="3.30.2080.10">
    <property type="entry name" value="GH92 mannosidase domain"/>
    <property type="match status" value="1"/>
</dbReference>
<proteinExistence type="predicted"/>
<dbReference type="Gene3D" id="1.20.1610.10">
    <property type="entry name" value="alpha-1,2-mannosidases domains"/>
    <property type="match status" value="1"/>
</dbReference>
<dbReference type="NCBIfam" id="TIGR01180">
    <property type="entry name" value="aman2_put"/>
    <property type="match status" value="1"/>
</dbReference>
<feature type="compositionally biased region" description="Polar residues" evidence="2">
    <location>
        <begin position="800"/>
        <end position="809"/>
    </location>
</feature>
<keyword evidence="1 3" id="KW-0732">Signal</keyword>
<feature type="region of interest" description="Disordered" evidence="2">
    <location>
        <begin position="1535"/>
        <end position="1558"/>
    </location>
</feature>
<dbReference type="PANTHER" id="PTHR12143">
    <property type="entry name" value="PEPTIDE N-GLYCANASE PNGASE -RELATED"/>
    <property type="match status" value="1"/>
</dbReference>
<evidence type="ECO:0000259" key="7">
    <source>
        <dbReference type="Pfam" id="PF17678"/>
    </source>
</evidence>
<dbReference type="InterPro" id="IPR005887">
    <property type="entry name" value="GH92_a_mannosidase_put"/>
</dbReference>
<evidence type="ECO:0000313" key="10">
    <source>
        <dbReference type="Proteomes" id="UP001456562"/>
    </source>
</evidence>
<dbReference type="Pfam" id="PF00149">
    <property type="entry name" value="Metallophos"/>
    <property type="match status" value="1"/>
</dbReference>
<dbReference type="Gene3D" id="1.20.1050.60">
    <property type="entry name" value="alpha-1,2-mannosidase"/>
    <property type="match status" value="1"/>
</dbReference>
<feature type="signal peptide" evidence="3">
    <location>
        <begin position="1"/>
        <end position="34"/>
    </location>
</feature>
<keyword evidence="10" id="KW-1185">Reference proteome</keyword>
<reference evidence="9 10" key="1">
    <citation type="submission" date="2024-01" db="EMBL/GenBank/DDBJ databases">
        <title>Metagenomic exploration of the rhizosphere soil microbial community and their significance in facilitating the development of wild simulated ginseng.</title>
        <authorList>
            <person name="Huang J."/>
        </authorList>
    </citation>
    <scope>NUCLEOTIDE SEQUENCE [LARGE SCALE GENOMIC DNA]</scope>
    <source>
        <strain evidence="9 10">WY141</strain>
    </source>
</reference>
<feature type="domain" description="Purple acid phosphatase N-terminal" evidence="6">
    <location>
        <begin position="999"/>
        <end position="1091"/>
    </location>
</feature>
<evidence type="ECO:0000256" key="2">
    <source>
        <dbReference type="SAM" id="MobiDB-lite"/>
    </source>
</evidence>
<organism evidence="9 10">
    <name type="scientific">Streptomyces microflavus</name>
    <name type="common">Streptomyces lipmanii</name>
    <dbReference type="NCBI Taxonomy" id="1919"/>
    <lineage>
        <taxon>Bacteria</taxon>
        <taxon>Bacillati</taxon>
        <taxon>Actinomycetota</taxon>
        <taxon>Actinomycetes</taxon>
        <taxon>Kitasatosporales</taxon>
        <taxon>Streptomycetaceae</taxon>
        <taxon>Streptomyces</taxon>
    </lineage>
</organism>
<dbReference type="GO" id="GO:0016798">
    <property type="term" value="F:hydrolase activity, acting on glycosyl bonds"/>
    <property type="evidence" value="ECO:0007669"/>
    <property type="project" value="UniProtKB-KW"/>
</dbReference>
<dbReference type="Pfam" id="PF21527">
    <property type="entry name" value="Stv"/>
    <property type="match status" value="1"/>
</dbReference>
<dbReference type="SUPFAM" id="SSF56300">
    <property type="entry name" value="Metallo-dependent phosphatases"/>
    <property type="match status" value="1"/>
</dbReference>
<feature type="region of interest" description="Disordered" evidence="2">
    <location>
        <begin position="1588"/>
        <end position="1632"/>
    </location>
</feature>
<keyword evidence="9" id="KW-0326">Glycosidase</keyword>
<feature type="chain" id="PRO_5046396240" evidence="3">
    <location>
        <begin position="35"/>
        <end position="1797"/>
    </location>
</feature>
<dbReference type="Pfam" id="PF07971">
    <property type="entry name" value="Glyco_hydro_92"/>
    <property type="match status" value="1"/>
</dbReference>
<dbReference type="Pfam" id="PF16656">
    <property type="entry name" value="Pur_ac_phosph_N"/>
    <property type="match status" value="1"/>
</dbReference>
<keyword evidence="9" id="KW-0378">Hydrolase</keyword>
<evidence type="ECO:0000259" key="8">
    <source>
        <dbReference type="Pfam" id="PF21527"/>
    </source>
</evidence>
<evidence type="ECO:0000313" key="9">
    <source>
        <dbReference type="EMBL" id="MER0425600.1"/>
    </source>
</evidence>
<dbReference type="InterPro" id="IPR004843">
    <property type="entry name" value="Calcineurin-like_PHP"/>
</dbReference>
<evidence type="ECO:0000256" key="1">
    <source>
        <dbReference type="ARBA" id="ARBA00022729"/>
    </source>
</evidence>
<dbReference type="InterPro" id="IPR049002">
    <property type="entry name" value="Stv"/>
</dbReference>
<dbReference type="InterPro" id="IPR008928">
    <property type="entry name" value="6-hairpin_glycosidase_sf"/>
</dbReference>
<gene>
    <name evidence="9" type="ORF">ABR748_15405</name>
</gene>
<dbReference type="Pfam" id="PF17678">
    <property type="entry name" value="Glyco_hydro_92N"/>
    <property type="match status" value="1"/>
</dbReference>
<dbReference type="RefSeq" id="WP_350239919.1">
    <property type="nucleotide sequence ID" value="NZ_JBEJUE010000011.1"/>
</dbReference>
<evidence type="ECO:0000259" key="5">
    <source>
        <dbReference type="Pfam" id="PF07971"/>
    </source>
</evidence>
<dbReference type="Proteomes" id="UP001456562">
    <property type="component" value="Unassembled WGS sequence"/>
</dbReference>
<feature type="domain" description="Glycosyl hydrolase family 92" evidence="5">
    <location>
        <begin position="321"/>
        <end position="777"/>
    </location>
</feature>
<feature type="domain" description="Putative adhesin Stv" evidence="8">
    <location>
        <begin position="1608"/>
        <end position="1754"/>
    </location>
</feature>
<dbReference type="InterPro" id="IPR015914">
    <property type="entry name" value="PAPs_N"/>
</dbReference>
<evidence type="ECO:0000259" key="4">
    <source>
        <dbReference type="Pfam" id="PF00149"/>
    </source>
</evidence>
<evidence type="ECO:0000259" key="6">
    <source>
        <dbReference type="Pfam" id="PF16656"/>
    </source>
</evidence>
<name>A0ABV1Q355_STRMI</name>
<dbReference type="InterPro" id="IPR008963">
    <property type="entry name" value="Purple_acid_Pase-like_N"/>
</dbReference>
<sequence>MREPTAAERPAPRRRRARLRAVAVAALTSGALVAGLTPATATATTASTDVAPRASAVSPYDAVDPFIGTELDPAQNKGNSAYGNTWPGATTPFGMVQSSPTTYRSSDGDQKGGYEYSADKIRGFGMTRLSGTGCEGRFSAFDFPVLPYTGPLEGGALPTSPGARIDPYYLDFDHRDETAAPGHYTVGLGNGVETELTATTRTAVNRYEFPARKDSSTLILDVAGSNNRVFDSEVTVEGRTVSGWVETASVCDEGGRYRAYFSSTFDRAFTSYGTWQGGAVTPGAATARGGAAKHGSGAYLVFPKGATVTARTGLSYVSVANAARNAEEETGGRSFDQVRRSTAQVWKDALSTVKATGGTKSERVKFYTALYHSLLHPNTADDVNGQYPGHDGKVRKVAPGRHHYVTYAGWDMYRGQAQLIALLFPKVGSDINQSLVDLVKQTGAWPNWPHLNQSQQKMSGDSLQVVLSSIDAFGSVDYDRKAALASMRKTQQLPADTTKRAHAQQYFSAGFIDNGKGDSATSKTLEYAIDDFAIAQLADRLGEKATHDRFMVRAQNWQNLLDPETDRIRPRGRNGFDRSFNLGERGNQFEQATGYQYGWMVPQNIGTLIENRGGIEPVTRDLDEHTKALDAGVYNTTGAYLSNQPSFSMPYVYNWLRQPHRTSEVLRRATDEMYGTTPSGLPGNDDLGSLSSWYVWANLGMNPTVYGTANLVLSSPMFDRITIDSADSDRRITVKAAGAAADKPYITGLKVNGKSTTRSWLNEDFARAGGELTFTMGAAPAAWGTGAADVPPSYTEGSDARNNIGSTPDGQGKLGSLDLSDNSLSREKLAAAGAAPGAKLPLGDTGATFTWPKAEAGEPDNWIPHGQRIDLTARGGKGIKATGISFLGLATNGPSQGLASVEYEDGSTQNVAVQFTDWTPGTNYLYGNVPLVATEGRNKVNGTSDTTRTVVFGTVPQVLDGKKRVKSVVLPQGTDRGIMHVFDVALTTNPELKAPGVIPERMVLTPTTTPSTSQAVTWRTGSGTTQGAAQYRQAGSNSAWRKVKATTNEELLSNGVPTRTHSAVMDRLKPGTAYEYQVGHAGKLSGRYTFTSAGKPGEEFTFLYFGDAQNDLKAKWAPVVDQAYKRFPQAIGSVNAGDLVDSGGNDGLWDEWFGAMNGHSQTTNVIAAPGNHEYNADLFLKTWKSTFAYPANGPTAVPAKNDSGAERQRASYEAHMAKSITETAYYTDYQNVRFITLNASTHDARELMTPPDLPSCSADCPDPQKLWLDLQARWLDRILADNPNKWSVATFHQPVFSAAVGRDEKPIRDAWLPVFQRHDIDLVLMGHDHVYARGYVNADATKTPGVTTGPVYAVAMAGPKYYELSPADDNVWTRNGATQVARAAHTSTFQGITVSKDTIRYEAVIGAKWDDRSTTDKEVGETLDAFTITKSDAGVKYVTEEGWRCRRPHGGRAAGRPLPGPYGRSWRLSPPYGSRARGVSPLAREGKGHCPRPPPRCSAAVGPGALVLIPSRAPSAWIPYRREWLMHTREEAEEGHRSLRLPQPGTRAASTSPASAREAGGRLMDLQRSAGNAAVCRMLDSRAALPVQRMPGEDTGEPEASTSSRSATVISGHGRFGDNQRLPRNPDNPRSRALKATFTVPEGIELIVYAPPGAWLENEVAKLVESGEPPTADNLELVGPNNKRKPMPDGFPKTYTAGQEVINYKLMPLEAKHLAEGATSVEGGTLRDKVADLAEAHRAQGDGEAPLTVHYACCGVGSSSIPEIERLFEHRNYTVMLRTTSPSPSPEPEKPTKRRKK</sequence>
<comment type="caution">
    <text evidence="9">The sequence shown here is derived from an EMBL/GenBank/DDBJ whole genome shotgun (WGS) entry which is preliminary data.</text>
</comment>
<evidence type="ECO:0000256" key="3">
    <source>
        <dbReference type="SAM" id="SignalP"/>
    </source>
</evidence>
<feature type="region of interest" description="Disordered" evidence="2">
    <location>
        <begin position="787"/>
        <end position="817"/>
    </location>
</feature>
<dbReference type="InterPro" id="IPR050883">
    <property type="entry name" value="PNGase"/>
</dbReference>
<dbReference type="InterPro" id="IPR029052">
    <property type="entry name" value="Metallo-depent_PP-like"/>
</dbReference>
<feature type="domain" description="Glycosyl hydrolase family 92 N-terminal" evidence="7">
    <location>
        <begin position="63"/>
        <end position="315"/>
    </location>
</feature>
<dbReference type="Gene3D" id="2.60.40.380">
    <property type="entry name" value="Purple acid phosphatase-like, N-terminal"/>
    <property type="match status" value="1"/>
</dbReference>
<dbReference type="InterPro" id="IPR041371">
    <property type="entry name" value="GH92_N"/>
</dbReference>
<protein>
    <submittedName>
        <fullName evidence="9">GH92 family glycosyl hydrolase</fullName>
        <ecNumber evidence="9">3.2.1.-</ecNumber>
    </submittedName>
</protein>
<dbReference type="InterPro" id="IPR012939">
    <property type="entry name" value="Glyco_hydro_92"/>
</dbReference>
<feature type="compositionally biased region" description="Low complexity" evidence="2">
    <location>
        <begin position="1546"/>
        <end position="1558"/>
    </location>
</feature>
<dbReference type="EMBL" id="JBEJUE010000011">
    <property type="protein sequence ID" value="MER0425600.1"/>
    <property type="molecule type" value="Genomic_DNA"/>
</dbReference>
<feature type="region of interest" description="Disordered" evidence="2">
    <location>
        <begin position="1776"/>
        <end position="1797"/>
    </location>
</feature>
<dbReference type="PANTHER" id="PTHR12143:SF39">
    <property type="entry name" value="SECRETED PROTEIN"/>
    <property type="match status" value="1"/>
</dbReference>
<dbReference type="SUPFAM" id="SSF48208">
    <property type="entry name" value="Six-hairpin glycosidases"/>
    <property type="match status" value="1"/>
</dbReference>
<accession>A0ABV1Q355</accession>
<feature type="region of interest" description="Disordered" evidence="2">
    <location>
        <begin position="1671"/>
        <end position="1691"/>
    </location>
</feature>
<feature type="compositionally biased region" description="Polar residues" evidence="2">
    <location>
        <begin position="1600"/>
        <end position="1609"/>
    </location>
</feature>
<dbReference type="CDD" id="cd00838">
    <property type="entry name" value="MPP_superfamily"/>
    <property type="match status" value="1"/>
</dbReference>
<dbReference type="SUPFAM" id="SSF49363">
    <property type="entry name" value="Purple acid phosphatase, N-terminal domain"/>
    <property type="match status" value="1"/>
</dbReference>
<feature type="domain" description="Calcineurin-like phosphoesterase" evidence="4">
    <location>
        <begin position="1134"/>
        <end position="1331"/>
    </location>
</feature>
<dbReference type="InterPro" id="IPR014718">
    <property type="entry name" value="GH-type_carb-bd"/>
</dbReference>